<organism evidence="1 2">
    <name type="scientific">Candidatus Aquarickettsia rohweri</name>
    <dbReference type="NCBI Taxonomy" id="2602574"/>
    <lineage>
        <taxon>Bacteria</taxon>
        <taxon>Pseudomonadati</taxon>
        <taxon>Pseudomonadota</taxon>
        <taxon>Alphaproteobacteria</taxon>
        <taxon>Rickettsiales</taxon>
        <taxon>Candidatus Midichloriaceae</taxon>
        <taxon>Candidatus Aquarickettsia</taxon>
    </lineage>
</organism>
<gene>
    <name evidence="1" type="ORF">EIC27_05290</name>
</gene>
<evidence type="ECO:0008006" key="3">
    <source>
        <dbReference type="Google" id="ProtNLM"/>
    </source>
</evidence>
<sequence>MKFIRIFIVLLILSGCGFKHLYYGDYKNDILSDFYCERITNDQKNPRATFFLNNELDRLFKENNKKEAKYLLKIEYNVDKDDYLIQDNSVANRKKIQVTLSYKVTEYKGDKILASGKLTDFDSFAITESPYSDYATEEELIIRILLSLIQELRLQLLAKFSKET</sequence>
<dbReference type="Proteomes" id="UP000279470">
    <property type="component" value="Unassembled WGS sequence"/>
</dbReference>
<dbReference type="EMBL" id="RXFM01000076">
    <property type="protein sequence ID" value="RST63738.1"/>
    <property type="molecule type" value="Genomic_DNA"/>
</dbReference>
<keyword evidence="2" id="KW-1185">Reference proteome</keyword>
<dbReference type="AlphaFoldDB" id="A0A429XFB5"/>
<comment type="caution">
    <text evidence="1">The sequence shown here is derived from an EMBL/GenBank/DDBJ whole genome shotgun (WGS) entry which is preliminary data.</text>
</comment>
<accession>A0A429XFB5</accession>
<evidence type="ECO:0000313" key="2">
    <source>
        <dbReference type="Proteomes" id="UP000279470"/>
    </source>
</evidence>
<dbReference type="PROSITE" id="PS51257">
    <property type="entry name" value="PROKAR_LIPOPROTEIN"/>
    <property type="match status" value="1"/>
</dbReference>
<evidence type="ECO:0000313" key="1">
    <source>
        <dbReference type="EMBL" id="RST63738.1"/>
    </source>
</evidence>
<protein>
    <recommendedName>
        <fullName evidence="3">LPS-assembly lipoprotein LptE</fullName>
    </recommendedName>
</protein>
<proteinExistence type="predicted"/>
<dbReference type="Gene3D" id="3.30.160.150">
    <property type="entry name" value="Lipoprotein like domain"/>
    <property type="match status" value="1"/>
</dbReference>
<dbReference type="RefSeq" id="WP_126045062.1">
    <property type="nucleotide sequence ID" value="NZ_RXFM01000076.1"/>
</dbReference>
<name>A0A429XFB5_9RICK</name>
<reference evidence="2" key="1">
    <citation type="submission" date="2018-11" db="EMBL/GenBank/DDBJ databases">
        <title>Phylogenetic, genomic, and biogeographic characterization of a novel and ubiquitous marine invertebrate-associated Rickettsiales parasite, Candidatus Marinoinvertebrata rohwerii, gen. nov., sp. nov.</title>
        <authorList>
            <person name="Klinges J.G."/>
            <person name="Rosales S.M."/>
            <person name="Mcminds R."/>
            <person name="Shaver E.C."/>
            <person name="Shantz A."/>
            <person name="Peters E.C."/>
            <person name="Burkepile D.E."/>
            <person name="Silliman B.R."/>
            <person name="Vega Thurber R.L."/>
        </authorList>
    </citation>
    <scope>NUCLEOTIDE SEQUENCE [LARGE SCALE GENOMIC DNA]</scope>
    <source>
        <strain evidence="2">a_cerv_44</strain>
    </source>
</reference>